<name>A0ABT9H9M6_9SPHN</name>
<sequence length="165" mass="18489">MEQTVHESKSYQGLHPPIIDQEPFDAMQGGAGAQTTRRAHPVFFACSTAGLWNDALGNRMAATHAHDRGGQRHLYDILYLISPVSASHTDAARVLQRRPTPGMEAILIERLRWWSNRPNAGWSDFLPLATRVELHCEAMVVDVPPPPHEKRLIPRRFGRLLASEA</sequence>
<keyword evidence="2" id="KW-1185">Reference proteome</keyword>
<organism evidence="1 2">
    <name type="scientific">Qipengyuania benthica</name>
    <dbReference type="NCBI Taxonomy" id="3067651"/>
    <lineage>
        <taxon>Bacteria</taxon>
        <taxon>Pseudomonadati</taxon>
        <taxon>Pseudomonadota</taxon>
        <taxon>Alphaproteobacteria</taxon>
        <taxon>Sphingomonadales</taxon>
        <taxon>Erythrobacteraceae</taxon>
        <taxon>Qipengyuania</taxon>
    </lineage>
</organism>
<comment type="caution">
    <text evidence="1">The sequence shown here is derived from an EMBL/GenBank/DDBJ whole genome shotgun (WGS) entry which is preliminary data.</text>
</comment>
<gene>
    <name evidence="1" type="ORF">Q9K01_10320</name>
</gene>
<accession>A0ABT9H9M6</accession>
<dbReference type="RefSeq" id="WP_305930167.1">
    <property type="nucleotide sequence ID" value="NZ_JAVAIL010000003.1"/>
</dbReference>
<reference evidence="1 2" key="1">
    <citation type="submission" date="2023-08" db="EMBL/GenBank/DDBJ databases">
        <title>genomic of DY56.</title>
        <authorList>
            <person name="Wang Y."/>
        </authorList>
    </citation>
    <scope>NUCLEOTIDE SEQUENCE [LARGE SCALE GENOMIC DNA]</scope>
    <source>
        <strain evidence="1 2">DY56-A-20</strain>
    </source>
</reference>
<dbReference type="Proteomes" id="UP001235664">
    <property type="component" value="Unassembled WGS sequence"/>
</dbReference>
<proteinExistence type="predicted"/>
<evidence type="ECO:0000313" key="2">
    <source>
        <dbReference type="Proteomes" id="UP001235664"/>
    </source>
</evidence>
<dbReference type="EMBL" id="JAVAIL010000003">
    <property type="protein sequence ID" value="MDP4540021.1"/>
    <property type="molecule type" value="Genomic_DNA"/>
</dbReference>
<evidence type="ECO:0000313" key="1">
    <source>
        <dbReference type="EMBL" id="MDP4540021.1"/>
    </source>
</evidence>
<protein>
    <submittedName>
        <fullName evidence="1">Uncharacterized protein</fullName>
    </submittedName>
</protein>